<evidence type="ECO:0000256" key="2">
    <source>
        <dbReference type="ARBA" id="ARBA00022801"/>
    </source>
</evidence>
<protein>
    <submittedName>
        <fullName evidence="4">Esterase/lipase</fullName>
    </submittedName>
</protein>
<dbReference type="InterPro" id="IPR002168">
    <property type="entry name" value="Lipase_GDXG_HIS_AS"/>
</dbReference>
<evidence type="ECO:0000313" key="5">
    <source>
        <dbReference type="Proteomes" id="UP000250796"/>
    </source>
</evidence>
<reference evidence="4 5" key="1">
    <citation type="submission" date="2017-01" db="EMBL/GenBank/DDBJ databases">
        <authorList>
            <person name="Erauso G."/>
        </authorList>
    </citation>
    <scope>NUCLEOTIDE SEQUENCE [LARGE SCALE GENOMIC DNA]</scope>
    <source>
        <strain evidence="4">MESINF1</strain>
    </source>
</reference>
<sequence length="332" mass="36516">MKRLFSLLIFVGFLNTYTTAGSFFSNVRSAFETIEQLFISSRQSKDYRVREDGIYFPGGMVEGYLIIDYDVEYSRTGRETLTMDIYFPLNLKQKEKSPAVIYVHGGAWASGNKESGPGLLIIAELVKNGYLVAAVDYRLAPAHIFPAQIVDVKTAVRFLRQNAAVYGIDASRIGAFGTSAGGHLVSLAGLTPNYDLFRGDQYKEVSDDLMAVADLFGPTDLESLFIGLEKVLAEKIFGKGEDALKVASPKEYVRGDGPPFLIIQGDKDVVVPPYQSEEFYRSLVESGNYAELLIVRNAGHGFVPSGGKISPSLLEIAGTVVEFFDRFLSADY</sequence>
<dbReference type="RefSeq" id="WP_169698012.1">
    <property type="nucleotide sequence ID" value="NZ_LS974202.1"/>
</dbReference>
<evidence type="ECO:0000256" key="1">
    <source>
        <dbReference type="ARBA" id="ARBA00010515"/>
    </source>
</evidence>
<feature type="domain" description="BD-FAE-like" evidence="3">
    <location>
        <begin position="83"/>
        <end position="283"/>
    </location>
</feature>
<dbReference type="Gene3D" id="3.40.50.1820">
    <property type="entry name" value="alpha/beta hydrolase"/>
    <property type="match status" value="1"/>
</dbReference>
<dbReference type="Pfam" id="PF20434">
    <property type="entry name" value="BD-FAE"/>
    <property type="match status" value="1"/>
</dbReference>
<dbReference type="PROSITE" id="PS01173">
    <property type="entry name" value="LIPASE_GDXG_HIS"/>
    <property type="match status" value="1"/>
</dbReference>
<evidence type="ECO:0000313" key="4">
    <source>
        <dbReference type="EMBL" id="SSC11553.1"/>
    </source>
</evidence>
<gene>
    <name evidence="4" type="ORF">MESINF_0104</name>
</gene>
<dbReference type="InterPro" id="IPR050300">
    <property type="entry name" value="GDXG_lipolytic_enzyme"/>
</dbReference>
<dbReference type="PANTHER" id="PTHR48081">
    <property type="entry name" value="AB HYDROLASE SUPERFAMILY PROTEIN C4A8.06C"/>
    <property type="match status" value="1"/>
</dbReference>
<comment type="similarity">
    <text evidence="1">Belongs to the 'GDXG' lipolytic enzyme family.</text>
</comment>
<proteinExistence type="inferred from homology"/>
<dbReference type="GO" id="GO:0016787">
    <property type="term" value="F:hydrolase activity"/>
    <property type="evidence" value="ECO:0007669"/>
    <property type="project" value="UniProtKB-KW"/>
</dbReference>
<dbReference type="InterPro" id="IPR029058">
    <property type="entry name" value="AB_hydrolase_fold"/>
</dbReference>
<dbReference type="InterPro" id="IPR049492">
    <property type="entry name" value="BD-FAE-like_dom"/>
</dbReference>
<dbReference type="KEGG" id="minf:MESINF_0104"/>
<keyword evidence="5" id="KW-1185">Reference proteome</keyword>
<dbReference type="Proteomes" id="UP000250796">
    <property type="component" value="Chromosome MESINF"/>
</dbReference>
<dbReference type="EMBL" id="LS974202">
    <property type="protein sequence ID" value="SSC11553.1"/>
    <property type="molecule type" value="Genomic_DNA"/>
</dbReference>
<name>A0A7Z7LCJ5_9BACT</name>
<organism evidence="4 5">
    <name type="scientific">Mesotoga infera</name>
    <dbReference type="NCBI Taxonomy" id="1236046"/>
    <lineage>
        <taxon>Bacteria</taxon>
        <taxon>Thermotogati</taxon>
        <taxon>Thermotogota</taxon>
        <taxon>Thermotogae</taxon>
        <taxon>Kosmotogales</taxon>
        <taxon>Kosmotogaceae</taxon>
        <taxon>Mesotoga</taxon>
    </lineage>
</organism>
<evidence type="ECO:0000259" key="3">
    <source>
        <dbReference type="Pfam" id="PF20434"/>
    </source>
</evidence>
<dbReference type="SUPFAM" id="SSF53474">
    <property type="entry name" value="alpha/beta-Hydrolases"/>
    <property type="match status" value="1"/>
</dbReference>
<keyword evidence="2" id="KW-0378">Hydrolase</keyword>
<dbReference type="PANTHER" id="PTHR48081:SF13">
    <property type="entry name" value="ALPHA_BETA HYDROLASE"/>
    <property type="match status" value="1"/>
</dbReference>
<accession>A0A7Z7LCJ5</accession>
<dbReference type="AlphaFoldDB" id="A0A7Z7LCJ5"/>